<gene>
    <name evidence="6" type="ordered locus">MADE_1016845</name>
</gene>
<dbReference type="Proteomes" id="UP000001870">
    <property type="component" value="Chromosome"/>
</dbReference>
<dbReference type="CDD" id="cd17263">
    <property type="entry name" value="RMtype1_S_AbaB8300I-TRD1-CR1_like"/>
    <property type="match status" value="1"/>
</dbReference>
<dbReference type="Gene3D" id="3.90.220.20">
    <property type="entry name" value="DNA methylase specificity domains"/>
    <property type="match status" value="2"/>
</dbReference>
<keyword evidence="3" id="KW-0238">DNA-binding</keyword>
<proteinExistence type="inferred from homology"/>
<evidence type="ECO:0000256" key="4">
    <source>
        <dbReference type="SAM" id="Coils"/>
    </source>
</evidence>
<evidence type="ECO:0000256" key="2">
    <source>
        <dbReference type="ARBA" id="ARBA00022747"/>
    </source>
</evidence>
<dbReference type="GO" id="GO:0009307">
    <property type="term" value="P:DNA restriction-modification system"/>
    <property type="evidence" value="ECO:0007669"/>
    <property type="project" value="UniProtKB-KW"/>
</dbReference>
<evidence type="ECO:0000256" key="1">
    <source>
        <dbReference type="ARBA" id="ARBA00010923"/>
    </source>
</evidence>
<comment type="similarity">
    <text evidence="1">Belongs to the type-I restriction system S methylase family.</text>
</comment>
<accession>F2G4I3</accession>
<keyword evidence="6" id="KW-0378">Hydrolase</keyword>
<evidence type="ECO:0000313" key="7">
    <source>
        <dbReference type="Proteomes" id="UP000001870"/>
    </source>
</evidence>
<protein>
    <submittedName>
        <fullName evidence="6">Type I restriction endonuclease</fullName>
    </submittedName>
</protein>
<reference evidence="6 7" key="2">
    <citation type="journal article" date="2015" name="Antonie Van Leeuwenhoek">
        <title>Ecophysiological diversity of a novel member of the genus Alteromonas, and description of Alteromonas mediterranea sp. nov.</title>
        <authorList>
            <person name="Ivanova E.P."/>
            <person name="Lopez-Perez M."/>
            <person name="Zabalos M."/>
            <person name="Nguyen S.H."/>
            <person name="Webb H.K."/>
            <person name="Ryan J."/>
            <person name="Lagutin K."/>
            <person name="Vyssotski M."/>
            <person name="Crawford R.J."/>
            <person name="Rodriguez-Valera F."/>
        </authorList>
    </citation>
    <scope>NUCLEOTIDE SEQUENCE [LARGE SCALE GENOMIC DNA]</scope>
    <source>
        <strain evidence="7">DSM 17117 / CIP 110805 / LMG 28347 / Deep ecotype</strain>
    </source>
</reference>
<dbReference type="InterPro" id="IPR000055">
    <property type="entry name" value="Restrct_endonuc_typeI_TRD"/>
</dbReference>
<dbReference type="Pfam" id="PF01420">
    <property type="entry name" value="Methylase_S"/>
    <property type="match status" value="2"/>
</dbReference>
<keyword evidence="2" id="KW-0680">Restriction system</keyword>
<feature type="domain" description="Type I restriction modification DNA specificity" evidence="5">
    <location>
        <begin position="6"/>
        <end position="140"/>
    </location>
</feature>
<evidence type="ECO:0000256" key="3">
    <source>
        <dbReference type="ARBA" id="ARBA00023125"/>
    </source>
</evidence>
<dbReference type="GO" id="GO:0003677">
    <property type="term" value="F:DNA binding"/>
    <property type="evidence" value="ECO:0007669"/>
    <property type="project" value="UniProtKB-KW"/>
</dbReference>
<dbReference type="HOGENOM" id="CLU_021095_10_0_6"/>
<dbReference type="AlphaFoldDB" id="F2G4I3"/>
<name>F2G4I3_ALTMD</name>
<keyword evidence="6" id="KW-0255">Endonuclease</keyword>
<dbReference type="PANTHER" id="PTHR30408">
    <property type="entry name" value="TYPE-1 RESTRICTION ENZYME ECOKI SPECIFICITY PROTEIN"/>
    <property type="match status" value="1"/>
</dbReference>
<evidence type="ECO:0000259" key="5">
    <source>
        <dbReference type="Pfam" id="PF01420"/>
    </source>
</evidence>
<dbReference type="PANTHER" id="PTHR30408:SF12">
    <property type="entry name" value="TYPE I RESTRICTION ENZYME MJAVIII SPECIFICITY SUBUNIT"/>
    <property type="match status" value="1"/>
</dbReference>
<feature type="domain" description="Type I restriction modification DNA specificity" evidence="5">
    <location>
        <begin position="166"/>
        <end position="330"/>
    </location>
</feature>
<dbReference type="GO" id="GO:0004519">
    <property type="term" value="F:endonuclease activity"/>
    <property type="evidence" value="ECO:0007669"/>
    <property type="project" value="UniProtKB-KW"/>
</dbReference>
<feature type="coiled-coil region" evidence="4">
    <location>
        <begin position="121"/>
        <end position="148"/>
    </location>
</feature>
<dbReference type="InterPro" id="IPR044946">
    <property type="entry name" value="Restrct_endonuc_typeI_TRD_sf"/>
</dbReference>
<dbReference type="KEGG" id="amc:MADE_1016845"/>
<organism evidence="6 7">
    <name type="scientific">Alteromonas mediterranea (strain DSM 17117 / CIP 110805 / LMG 28347 / Deep ecotype)</name>
    <dbReference type="NCBI Taxonomy" id="1774373"/>
    <lineage>
        <taxon>Bacteria</taxon>
        <taxon>Pseudomonadati</taxon>
        <taxon>Pseudomonadota</taxon>
        <taxon>Gammaproteobacteria</taxon>
        <taxon>Alteromonadales</taxon>
        <taxon>Alteromonadaceae</taxon>
        <taxon>Alteromonas/Salinimonas group</taxon>
        <taxon>Alteromonas</taxon>
    </lineage>
</organism>
<evidence type="ECO:0000313" key="6">
    <source>
        <dbReference type="EMBL" id="AEA99493.1"/>
    </source>
</evidence>
<dbReference type="EMBL" id="CP001103">
    <property type="protein sequence ID" value="AEA99493.1"/>
    <property type="molecule type" value="Genomic_DNA"/>
</dbReference>
<keyword evidence="4" id="KW-0175">Coiled coil</keyword>
<keyword evidence="7" id="KW-1185">Reference proteome</keyword>
<dbReference type="SUPFAM" id="SSF116734">
    <property type="entry name" value="DNA methylase specificity domain"/>
    <property type="match status" value="2"/>
</dbReference>
<reference evidence="6 7" key="1">
    <citation type="journal article" date="2008" name="ISME J.">
        <title>Comparative genomics of two ecotypes of the marine planktonic copiotroph Alteromonas macleodii suggests alternative lifestyles associated with different kinds of particulate organic matter.</title>
        <authorList>
            <person name="Ivars-Martinez E."/>
            <person name="Martin-Cuadrado A.B."/>
            <person name="D'Auria G."/>
            <person name="Mira A."/>
            <person name="Ferriera S."/>
            <person name="Johnson J."/>
            <person name="Friedman R."/>
            <person name="Rodriguez-Valera F."/>
        </authorList>
    </citation>
    <scope>NUCLEOTIDE SEQUENCE [LARGE SCALE GENOMIC DNA]</scope>
    <source>
        <strain evidence="7">DSM 17117 / CIP 110805 / LMG 28347 / Deep ecotype</strain>
    </source>
</reference>
<keyword evidence="6" id="KW-0540">Nuclease</keyword>
<dbReference type="InterPro" id="IPR052021">
    <property type="entry name" value="Type-I_RS_S_subunit"/>
</dbReference>
<dbReference type="CDD" id="cd17253">
    <property type="entry name" value="RMtype1_S_Eco933I-TRD2-CR2_like"/>
    <property type="match status" value="1"/>
</dbReference>
<sequence>MVKSVTNNRYIQIDDLRNDNLIKYTDDDKGTFVEPSDVIIAWDGANAGTIGYGLEGLIGSTLARLKVIIPHIDTNYLGRFLQSKFKEIRNNCTGATIPHVSKVHLNSLLVPVPPLPIQKQIAAVLEKADNLRQQSQQMEQELNSLAQSVFLDMFGDYRKDAMSLKSSLGEVADVRSGVTKGQKLEGHKLTTVPYMRVANVQDGYLDLSEIKDITVKAKDFEKYQLKAGDVLMTEGGDFDKLGRGAIWSGQIANCIHQNHVFRVRLCDRYISEFFAYYLQTPFVKQYFLKCAKKTTNLASINITQLKGLPIPDESIGKQQSFLRIIDELKALKEANFEQQEQANAHFNSLMQRAFKGELDLKDVA</sequence>
<dbReference type="REBASE" id="312939">
    <property type="entry name" value="S.AmaDORF6850P"/>
</dbReference>